<dbReference type="EMBL" id="KZ613946">
    <property type="protein sequence ID" value="PMD40088.1"/>
    <property type="molecule type" value="Genomic_DNA"/>
</dbReference>
<evidence type="ECO:0000313" key="2">
    <source>
        <dbReference type="Proteomes" id="UP000235786"/>
    </source>
</evidence>
<keyword evidence="2" id="KW-1185">Reference proteome</keyword>
<dbReference type="AlphaFoldDB" id="A0A2J6RNJ5"/>
<protein>
    <submittedName>
        <fullName evidence="1">Uncharacterized protein</fullName>
    </submittedName>
</protein>
<proteinExistence type="predicted"/>
<accession>A0A2J6RNJ5</accession>
<dbReference type="Proteomes" id="UP000235786">
    <property type="component" value="Unassembled WGS sequence"/>
</dbReference>
<sequence length="118" mass="13321">MTRSSSYRWDSVLSLSFKGHIPKWSPDRLRISKPVYPLEAKSSTLAIRPRLLIGMLGYHCFLMSCRSTSMSSAMTALCPLTCNRQYSTNFSLIGRLMEEPASSKYSLGNLFVLFQPCV</sequence>
<reference evidence="1 2" key="1">
    <citation type="submission" date="2016-04" db="EMBL/GenBank/DDBJ databases">
        <title>A degradative enzymes factory behind the ericoid mycorrhizal symbiosis.</title>
        <authorList>
            <consortium name="DOE Joint Genome Institute"/>
            <person name="Martino E."/>
            <person name="Morin E."/>
            <person name="Grelet G."/>
            <person name="Kuo A."/>
            <person name="Kohler A."/>
            <person name="Daghino S."/>
            <person name="Barry K."/>
            <person name="Choi C."/>
            <person name="Cichocki N."/>
            <person name="Clum A."/>
            <person name="Copeland A."/>
            <person name="Hainaut M."/>
            <person name="Haridas S."/>
            <person name="Labutti K."/>
            <person name="Lindquist E."/>
            <person name="Lipzen A."/>
            <person name="Khouja H.-R."/>
            <person name="Murat C."/>
            <person name="Ohm R."/>
            <person name="Olson A."/>
            <person name="Spatafora J."/>
            <person name="Veneault-Fourrey C."/>
            <person name="Henrissat B."/>
            <person name="Grigoriev I."/>
            <person name="Martin F."/>
            <person name="Perotto S."/>
        </authorList>
    </citation>
    <scope>NUCLEOTIDE SEQUENCE [LARGE SCALE GENOMIC DNA]</scope>
    <source>
        <strain evidence="1 2">F</strain>
    </source>
</reference>
<name>A0A2J6RNJ5_HYAVF</name>
<organism evidence="1 2">
    <name type="scientific">Hyaloscypha variabilis (strain UAMH 11265 / GT02V1 / F)</name>
    <name type="common">Meliniomyces variabilis</name>
    <dbReference type="NCBI Taxonomy" id="1149755"/>
    <lineage>
        <taxon>Eukaryota</taxon>
        <taxon>Fungi</taxon>
        <taxon>Dikarya</taxon>
        <taxon>Ascomycota</taxon>
        <taxon>Pezizomycotina</taxon>
        <taxon>Leotiomycetes</taxon>
        <taxon>Helotiales</taxon>
        <taxon>Hyaloscyphaceae</taxon>
        <taxon>Hyaloscypha</taxon>
        <taxon>Hyaloscypha variabilis</taxon>
    </lineage>
</organism>
<evidence type="ECO:0000313" key="1">
    <source>
        <dbReference type="EMBL" id="PMD40088.1"/>
    </source>
</evidence>
<gene>
    <name evidence="1" type="ORF">L207DRAFT_38268</name>
</gene>